<dbReference type="GO" id="GO:0005634">
    <property type="term" value="C:nucleus"/>
    <property type="evidence" value="ECO:0007669"/>
    <property type="project" value="UniProtKB-ARBA"/>
</dbReference>
<dbReference type="Pfam" id="PF00069">
    <property type="entry name" value="Pkinase"/>
    <property type="match status" value="1"/>
</dbReference>
<evidence type="ECO:0000256" key="12">
    <source>
        <dbReference type="PROSITE-ProRule" id="PRU10141"/>
    </source>
</evidence>
<dbReference type="Gene3D" id="3.30.200.20">
    <property type="entry name" value="Phosphorylase Kinase, domain 1"/>
    <property type="match status" value="1"/>
</dbReference>
<dbReference type="GO" id="GO:0004683">
    <property type="term" value="F:calcium/calmodulin-dependent protein kinase activity"/>
    <property type="evidence" value="ECO:0007669"/>
    <property type="project" value="UniProtKB-EC"/>
</dbReference>
<dbReference type="PROSITE" id="PS00107">
    <property type="entry name" value="PROTEIN_KINASE_ATP"/>
    <property type="match status" value="1"/>
</dbReference>
<evidence type="ECO:0000256" key="10">
    <source>
        <dbReference type="ARBA" id="ARBA00047307"/>
    </source>
</evidence>
<sequence>MAVLLVFFCALVIFCLIKFLMMLRPPDFISVTALRKTSLGENRTALTNNHPISINVIQVSHHDPKGNSPSNLSQHSSKIACPRLKYSRRVKIEKTDKYTQVNQYMLKELIGQGSYGMVQLAYNKSDDLHYAMKIVSKKKIMKKSGFFGRLAPRRNNTASASHPLDRINREINILKKLDHPNIVKLVEVLDDPVQDNLYLAFELLDLGPVVLDAPNENPMEEIQARIYFRDLLLGIEYLHHNHVVHRDIKPANLLLGSDKKLRIADFGVSSEFHGADDIVLETTAGTPAFHAPEELGVGKFHGKAADIWAMGITLYFFVYGVLPFNDTNIFALHKLIQQEELRFPDENSISTKLKDLLVRMLCKDPNQRITIPEIKKHPWVTCEGTWLFEEKVDSCSSVERLIDDIVVDECSLSPVTSILSIAYFSSLTHLVKSLFLKHSFQLPFRDN</sequence>
<dbReference type="GO" id="GO:0061762">
    <property type="term" value="P:CAMKK-AMPK signaling cascade"/>
    <property type="evidence" value="ECO:0007669"/>
    <property type="project" value="TreeGrafter"/>
</dbReference>
<comment type="subcellular location">
    <subcellularLocation>
        <location evidence="1">Cytoplasm</location>
    </subcellularLocation>
</comment>
<evidence type="ECO:0000259" key="14">
    <source>
        <dbReference type="PROSITE" id="PS50011"/>
    </source>
</evidence>
<accession>A0A8J2RB89</accession>
<dbReference type="InterPro" id="IPR017441">
    <property type="entry name" value="Protein_kinase_ATP_BS"/>
</dbReference>
<name>A0A8J2RB89_9CRUS</name>
<dbReference type="PANTHER" id="PTHR43895">
    <property type="entry name" value="CALCIUM/CALMODULIN-DEPENDENT PROTEIN KINASE KINASE-RELATED"/>
    <property type="match status" value="1"/>
</dbReference>
<dbReference type="FunFam" id="1.10.510.10:FF:000571">
    <property type="entry name" value="Maternal embryonic leucine zipper kinase"/>
    <property type="match status" value="1"/>
</dbReference>
<organism evidence="15 16">
    <name type="scientific">Daphnia galeata</name>
    <dbReference type="NCBI Taxonomy" id="27404"/>
    <lineage>
        <taxon>Eukaryota</taxon>
        <taxon>Metazoa</taxon>
        <taxon>Ecdysozoa</taxon>
        <taxon>Arthropoda</taxon>
        <taxon>Crustacea</taxon>
        <taxon>Branchiopoda</taxon>
        <taxon>Diplostraca</taxon>
        <taxon>Cladocera</taxon>
        <taxon>Anomopoda</taxon>
        <taxon>Daphniidae</taxon>
        <taxon>Daphnia</taxon>
    </lineage>
</organism>
<evidence type="ECO:0000256" key="13">
    <source>
        <dbReference type="RuleBase" id="RU000304"/>
    </source>
</evidence>
<dbReference type="GO" id="GO:0005516">
    <property type="term" value="F:calmodulin binding"/>
    <property type="evidence" value="ECO:0007669"/>
    <property type="project" value="UniProtKB-KW"/>
</dbReference>
<dbReference type="PROSITE" id="PS00108">
    <property type="entry name" value="PROTEIN_KINASE_ST"/>
    <property type="match status" value="1"/>
</dbReference>
<keyword evidence="6 12" id="KW-0547">Nucleotide-binding</keyword>
<evidence type="ECO:0000256" key="4">
    <source>
        <dbReference type="ARBA" id="ARBA00022527"/>
    </source>
</evidence>
<keyword evidence="7" id="KW-0418">Kinase</keyword>
<keyword evidence="4 13" id="KW-0723">Serine/threonine-protein kinase</keyword>
<comment type="similarity">
    <text evidence="13">Belongs to the protein kinase superfamily.</text>
</comment>
<keyword evidence="16" id="KW-1185">Reference proteome</keyword>
<evidence type="ECO:0000313" key="16">
    <source>
        <dbReference type="Proteomes" id="UP000789390"/>
    </source>
</evidence>
<evidence type="ECO:0000256" key="3">
    <source>
        <dbReference type="ARBA" id="ARBA00022490"/>
    </source>
</evidence>
<dbReference type="InterPro" id="IPR011009">
    <property type="entry name" value="Kinase-like_dom_sf"/>
</dbReference>
<dbReference type="Gene3D" id="1.10.510.10">
    <property type="entry name" value="Transferase(Phosphotransferase) domain 1"/>
    <property type="match status" value="1"/>
</dbReference>
<dbReference type="AlphaFoldDB" id="A0A8J2RB89"/>
<dbReference type="FunFam" id="3.30.200.20:FF:000429">
    <property type="entry name" value="Calcium/calmodulin-dependent protein kinase kinase"/>
    <property type="match status" value="1"/>
</dbReference>
<evidence type="ECO:0000256" key="2">
    <source>
        <dbReference type="ARBA" id="ARBA00012434"/>
    </source>
</evidence>
<dbReference type="SUPFAM" id="SSF56112">
    <property type="entry name" value="Protein kinase-like (PK-like)"/>
    <property type="match status" value="1"/>
</dbReference>
<dbReference type="EC" id="2.7.11.17" evidence="2"/>
<keyword evidence="3" id="KW-0963">Cytoplasm</keyword>
<evidence type="ECO:0000256" key="11">
    <source>
        <dbReference type="ARBA" id="ARBA00047430"/>
    </source>
</evidence>
<dbReference type="SMART" id="SM00220">
    <property type="entry name" value="S_TKc"/>
    <property type="match status" value="1"/>
</dbReference>
<dbReference type="OrthoDB" id="68483at2759"/>
<evidence type="ECO:0000256" key="7">
    <source>
        <dbReference type="ARBA" id="ARBA00022777"/>
    </source>
</evidence>
<keyword evidence="8 12" id="KW-0067">ATP-binding</keyword>
<feature type="domain" description="Protein kinase" evidence="14">
    <location>
        <begin position="104"/>
        <end position="380"/>
    </location>
</feature>
<reference evidence="15" key="1">
    <citation type="submission" date="2021-11" db="EMBL/GenBank/DDBJ databases">
        <authorList>
            <person name="Schell T."/>
        </authorList>
    </citation>
    <scope>NUCLEOTIDE SEQUENCE</scope>
    <source>
        <strain evidence="15">M5</strain>
    </source>
</reference>
<dbReference type="InterPro" id="IPR008271">
    <property type="entry name" value="Ser/Thr_kinase_AS"/>
</dbReference>
<proteinExistence type="inferred from homology"/>
<dbReference type="PANTHER" id="PTHR43895:SF164">
    <property type="entry name" value="CALCIUM_CALMODULIN-DEPENDENT PROTEIN KINASE KINASE"/>
    <property type="match status" value="1"/>
</dbReference>
<keyword evidence="5" id="KW-0808">Transferase</keyword>
<evidence type="ECO:0000313" key="15">
    <source>
        <dbReference type="EMBL" id="CAH0098595.1"/>
    </source>
</evidence>
<protein>
    <recommendedName>
        <fullName evidence="2">calcium/calmodulin-dependent protein kinase</fullName>
        <ecNumber evidence="2">2.7.11.17</ecNumber>
    </recommendedName>
</protein>
<dbReference type="InterPro" id="IPR000719">
    <property type="entry name" value="Prot_kinase_dom"/>
</dbReference>
<comment type="catalytic activity">
    <reaction evidence="11">
        <text>L-seryl-[protein] + ATP = O-phospho-L-seryl-[protein] + ADP + H(+)</text>
        <dbReference type="Rhea" id="RHEA:17989"/>
        <dbReference type="Rhea" id="RHEA-COMP:9863"/>
        <dbReference type="Rhea" id="RHEA-COMP:11604"/>
        <dbReference type="ChEBI" id="CHEBI:15378"/>
        <dbReference type="ChEBI" id="CHEBI:29999"/>
        <dbReference type="ChEBI" id="CHEBI:30616"/>
        <dbReference type="ChEBI" id="CHEBI:83421"/>
        <dbReference type="ChEBI" id="CHEBI:456216"/>
        <dbReference type="EC" id="2.7.11.17"/>
    </reaction>
</comment>
<dbReference type="GO" id="GO:0005524">
    <property type="term" value="F:ATP binding"/>
    <property type="evidence" value="ECO:0007669"/>
    <property type="project" value="UniProtKB-UniRule"/>
</dbReference>
<evidence type="ECO:0000256" key="1">
    <source>
        <dbReference type="ARBA" id="ARBA00004496"/>
    </source>
</evidence>
<dbReference type="EMBL" id="CAKKLH010000003">
    <property type="protein sequence ID" value="CAH0098595.1"/>
    <property type="molecule type" value="Genomic_DNA"/>
</dbReference>
<gene>
    <name evidence="15" type="ORF">DGAL_LOCUS678</name>
</gene>
<feature type="binding site" evidence="12">
    <location>
        <position position="133"/>
    </location>
    <ligand>
        <name>ATP</name>
        <dbReference type="ChEBI" id="CHEBI:30616"/>
    </ligand>
</feature>
<evidence type="ECO:0000256" key="9">
    <source>
        <dbReference type="ARBA" id="ARBA00022860"/>
    </source>
</evidence>
<evidence type="ECO:0000256" key="5">
    <source>
        <dbReference type="ARBA" id="ARBA00022679"/>
    </source>
</evidence>
<evidence type="ECO:0000256" key="8">
    <source>
        <dbReference type="ARBA" id="ARBA00022840"/>
    </source>
</evidence>
<dbReference type="Proteomes" id="UP000789390">
    <property type="component" value="Unassembled WGS sequence"/>
</dbReference>
<dbReference type="PROSITE" id="PS50011">
    <property type="entry name" value="PROTEIN_KINASE_DOM"/>
    <property type="match status" value="1"/>
</dbReference>
<keyword evidence="9" id="KW-0112">Calmodulin-binding</keyword>
<dbReference type="GO" id="GO:0005737">
    <property type="term" value="C:cytoplasm"/>
    <property type="evidence" value="ECO:0007669"/>
    <property type="project" value="UniProtKB-SubCell"/>
</dbReference>
<comment type="caution">
    <text evidence="15">The sequence shown here is derived from an EMBL/GenBank/DDBJ whole genome shotgun (WGS) entry which is preliminary data.</text>
</comment>
<comment type="catalytic activity">
    <reaction evidence="10">
        <text>L-threonyl-[protein] + ATP = O-phospho-L-threonyl-[protein] + ADP + H(+)</text>
        <dbReference type="Rhea" id="RHEA:46608"/>
        <dbReference type="Rhea" id="RHEA-COMP:11060"/>
        <dbReference type="Rhea" id="RHEA-COMP:11605"/>
        <dbReference type="ChEBI" id="CHEBI:15378"/>
        <dbReference type="ChEBI" id="CHEBI:30013"/>
        <dbReference type="ChEBI" id="CHEBI:30616"/>
        <dbReference type="ChEBI" id="CHEBI:61977"/>
        <dbReference type="ChEBI" id="CHEBI:456216"/>
        <dbReference type="EC" id="2.7.11.17"/>
    </reaction>
</comment>
<evidence type="ECO:0000256" key="6">
    <source>
        <dbReference type="ARBA" id="ARBA00022741"/>
    </source>
</evidence>